<evidence type="ECO:0000313" key="1">
    <source>
        <dbReference type="EMBL" id="KAJ8784333.1"/>
    </source>
</evidence>
<name>A0AB34GYM9_ESCRO</name>
<dbReference type="Proteomes" id="UP001159641">
    <property type="component" value="Unassembled WGS sequence"/>
</dbReference>
<reference evidence="1 2" key="1">
    <citation type="submission" date="2022-11" db="EMBL/GenBank/DDBJ databases">
        <title>Whole genome sequence of Eschrichtius robustus ER-17-0199.</title>
        <authorList>
            <person name="Bruniche-Olsen A."/>
            <person name="Black A.N."/>
            <person name="Fields C.J."/>
            <person name="Walden K."/>
            <person name="Dewoody J.A."/>
        </authorList>
    </citation>
    <scope>NUCLEOTIDE SEQUENCE [LARGE SCALE GENOMIC DNA]</scope>
    <source>
        <strain evidence="1">ER-17-0199</strain>
        <tissue evidence="1">Blubber</tissue>
    </source>
</reference>
<protein>
    <submittedName>
        <fullName evidence="1">Uncharacterized protein</fullName>
    </submittedName>
</protein>
<dbReference type="EMBL" id="JAIQCJ010002063">
    <property type="protein sequence ID" value="KAJ8784333.1"/>
    <property type="molecule type" value="Genomic_DNA"/>
</dbReference>
<sequence>MEAPCLLLPRTWALRPKMTRLLGSQCHLERRWCQEVGPLGGDEVMRVEPPWMGLVSLEKETPESSLAPSSV</sequence>
<keyword evidence="2" id="KW-1185">Reference proteome</keyword>
<organism evidence="1 2">
    <name type="scientific">Eschrichtius robustus</name>
    <name type="common">California gray whale</name>
    <name type="synonym">Eschrichtius gibbosus</name>
    <dbReference type="NCBI Taxonomy" id="9764"/>
    <lineage>
        <taxon>Eukaryota</taxon>
        <taxon>Metazoa</taxon>
        <taxon>Chordata</taxon>
        <taxon>Craniata</taxon>
        <taxon>Vertebrata</taxon>
        <taxon>Euteleostomi</taxon>
        <taxon>Mammalia</taxon>
        <taxon>Eutheria</taxon>
        <taxon>Laurasiatheria</taxon>
        <taxon>Artiodactyla</taxon>
        <taxon>Whippomorpha</taxon>
        <taxon>Cetacea</taxon>
        <taxon>Mysticeti</taxon>
        <taxon>Eschrichtiidae</taxon>
        <taxon>Eschrichtius</taxon>
    </lineage>
</organism>
<dbReference type="AlphaFoldDB" id="A0AB34GYM9"/>
<gene>
    <name evidence="1" type="ORF">J1605_008338</name>
</gene>
<accession>A0AB34GYM9</accession>
<proteinExistence type="predicted"/>
<comment type="caution">
    <text evidence="1">The sequence shown here is derived from an EMBL/GenBank/DDBJ whole genome shotgun (WGS) entry which is preliminary data.</text>
</comment>
<evidence type="ECO:0000313" key="2">
    <source>
        <dbReference type="Proteomes" id="UP001159641"/>
    </source>
</evidence>